<dbReference type="SMART" id="SM00823">
    <property type="entry name" value="PKS_PP"/>
    <property type="match status" value="1"/>
</dbReference>
<evidence type="ECO:0000256" key="2">
    <source>
        <dbReference type="ARBA" id="ARBA00022553"/>
    </source>
</evidence>
<dbReference type="SUPFAM" id="SSF56801">
    <property type="entry name" value="Acetyl-CoA synthetase-like"/>
    <property type="match status" value="1"/>
</dbReference>
<dbReference type="PANTHER" id="PTHR43439">
    <property type="entry name" value="PHENYLACETATE-COENZYME A LIGASE"/>
    <property type="match status" value="1"/>
</dbReference>
<comment type="similarity">
    <text evidence="3">Belongs to the NRP synthetase family.</text>
</comment>
<dbReference type="PROSITE" id="PS00455">
    <property type="entry name" value="AMP_BINDING"/>
    <property type="match status" value="1"/>
</dbReference>
<keyword evidence="6" id="KW-1185">Reference proteome</keyword>
<comment type="caution">
    <text evidence="5">The sequence shown here is derived from an EMBL/GenBank/DDBJ whole genome shotgun (WGS) entry which is preliminary data.</text>
</comment>
<sequence>MATEFFTLDHCLRSRAAATPERHLLAYPEVVSGRYVDYSAKGLSLMVQKAALHYRDILPPRSQSEDDTPAIALLGVSSLEYIVTFLALQRLGFATLFLSTRLADNALEHLLVACDCGHVIGQSAFQPAILRIAMRLPKLHVIPFVGAATLQRDISAVYDTAFNIDPQEQVGRLSHIIHSSGSTGLPKPVPVKHGNSIVRSGVQFEDTDFGFTCLPLFHNYGLFTLTFAITSGIKGIFPSAHRPLTGATLLKGLRETKAKMLYCVPVTLKLITEAEGGVEALRGLKQVTLSGASCPEDLGNLVVGAGVNLMNYYGSTETGNIMRRSADEWNWLQLFPVMAKTITFEKSGDENSDIYECVALPDHRLNGSPNREDGCYATKDIFRRHPTDPSKWKYIGRLDDTIVLSNGEKVNPVFIEDSVRLSPYVSEAVVFGAGRPSLGLLVIASEQSVRECLWEKDIVACISKELEIGNKSSPAYARISLEAVIVKKYGTNWPKTDKSSVIRPVFIQKFAPDIAAYYESLEQGTGESTEPRARSREEIENTIRELVMEELKIDDPAAINGSTDFFSLGCDSLGAINIRRYLTQRVETRGERLPNNVVFEHPTIDSMTEFLTRLCCGEQTVEKAPEQELIALLEKYRNFTPGIIPSEYILLTGATGSLGSHILHQLVSLPAVAKVYCLVRASTPASGMERILASQRHACLLEYLKPSHLDKITALTCDLSRADLGLEVAIHDELNSNLTAVIHSAWFVNFNLDVHSFEEMQIKGTHNLLSLCLRSTRDERPSFNFISSISSAFGFPSPDPIPESLPPLQSGVGVPIMGYARSKLVAEHVCEACTRQTGLITRVLRVGQIIGDLRSGIWSQFEAWPLTLQTALSIGALPIAGKVGEEGDADEVCRWLPVDDAAHTVIELSLPSLNADTIPSSALKNGTTPVKQIEVYNIQHPTPLLWKRDVIPVLRQAGLVFEGLPIEEWLQRVESNDDPLTNPAIRLLDFFKAKYRNRRDGRPVTGDELSIDWAESDQHQALAKSKALREVAPVDEKLITRVVEYLMGVWGGEGRLKA</sequence>
<dbReference type="PROSITE" id="PS50075">
    <property type="entry name" value="CARRIER"/>
    <property type="match status" value="1"/>
</dbReference>
<evidence type="ECO:0000256" key="1">
    <source>
        <dbReference type="ARBA" id="ARBA00022450"/>
    </source>
</evidence>
<name>A0A9P4NFM7_9PEZI</name>
<dbReference type="AlphaFoldDB" id="A0A9P4NFM7"/>
<dbReference type="Gene3D" id="3.40.50.12780">
    <property type="entry name" value="N-terminal domain of ligase-like"/>
    <property type="match status" value="1"/>
</dbReference>
<evidence type="ECO:0000313" key="6">
    <source>
        <dbReference type="Proteomes" id="UP000800235"/>
    </source>
</evidence>
<dbReference type="Pfam" id="PF07993">
    <property type="entry name" value="NAD_binding_4"/>
    <property type="match status" value="1"/>
</dbReference>
<dbReference type="OrthoDB" id="429813at2759"/>
<dbReference type="SUPFAM" id="SSF47336">
    <property type="entry name" value="ACP-like"/>
    <property type="match status" value="1"/>
</dbReference>
<dbReference type="InterPro" id="IPR009081">
    <property type="entry name" value="PP-bd_ACP"/>
</dbReference>
<dbReference type="PANTHER" id="PTHR43439:SF2">
    <property type="entry name" value="ENZYME, PUTATIVE (JCVI)-RELATED"/>
    <property type="match status" value="1"/>
</dbReference>
<dbReference type="InterPro" id="IPR020845">
    <property type="entry name" value="AMP-binding_CS"/>
</dbReference>
<dbReference type="Proteomes" id="UP000800235">
    <property type="component" value="Unassembled WGS sequence"/>
</dbReference>
<reference evidence="5" key="1">
    <citation type="journal article" date="2020" name="Stud. Mycol.">
        <title>101 Dothideomycetes genomes: a test case for predicting lifestyles and emergence of pathogens.</title>
        <authorList>
            <person name="Haridas S."/>
            <person name="Albert R."/>
            <person name="Binder M."/>
            <person name="Bloem J."/>
            <person name="Labutti K."/>
            <person name="Salamov A."/>
            <person name="Andreopoulos B."/>
            <person name="Baker S."/>
            <person name="Barry K."/>
            <person name="Bills G."/>
            <person name="Bluhm B."/>
            <person name="Cannon C."/>
            <person name="Castanera R."/>
            <person name="Culley D."/>
            <person name="Daum C."/>
            <person name="Ezra D."/>
            <person name="Gonzalez J."/>
            <person name="Henrissat B."/>
            <person name="Kuo A."/>
            <person name="Liang C."/>
            <person name="Lipzen A."/>
            <person name="Lutzoni F."/>
            <person name="Magnuson J."/>
            <person name="Mondo S."/>
            <person name="Nolan M."/>
            <person name="Ohm R."/>
            <person name="Pangilinan J."/>
            <person name="Park H.-J."/>
            <person name="Ramirez L."/>
            <person name="Alfaro M."/>
            <person name="Sun H."/>
            <person name="Tritt A."/>
            <person name="Yoshinaga Y."/>
            <person name="Zwiers L.-H."/>
            <person name="Turgeon B."/>
            <person name="Goodwin S."/>
            <person name="Spatafora J."/>
            <person name="Crous P."/>
            <person name="Grigoriev I."/>
        </authorList>
    </citation>
    <scope>NUCLEOTIDE SEQUENCE</scope>
    <source>
        <strain evidence="5">CBS 130266</strain>
    </source>
</reference>
<dbReference type="InterPro" id="IPR013120">
    <property type="entry name" value="FAR_NAD-bd"/>
</dbReference>
<dbReference type="InterPro" id="IPR036291">
    <property type="entry name" value="NAD(P)-bd_dom_sf"/>
</dbReference>
<dbReference type="GO" id="GO:0031177">
    <property type="term" value="F:phosphopantetheine binding"/>
    <property type="evidence" value="ECO:0007669"/>
    <property type="project" value="InterPro"/>
</dbReference>
<proteinExistence type="inferred from homology"/>
<keyword evidence="2" id="KW-0597">Phosphoprotein</keyword>
<evidence type="ECO:0000259" key="4">
    <source>
        <dbReference type="PROSITE" id="PS50075"/>
    </source>
</evidence>
<dbReference type="Gene3D" id="3.40.50.720">
    <property type="entry name" value="NAD(P)-binding Rossmann-like Domain"/>
    <property type="match status" value="1"/>
</dbReference>
<dbReference type="InterPro" id="IPR036736">
    <property type="entry name" value="ACP-like_sf"/>
</dbReference>
<accession>A0A9P4NFM7</accession>
<dbReference type="Pfam" id="PF00550">
    <property type="entry name" value="PP-binding"/>
    <property type="match status" value="1"/>
</dbReference>
<dbReference type="EMBL" id="MU007119">
    <property type="protein sequence ID" value="KAF2419583.1"/>
    <property type="molecule type" value="Genomic_DNA"/>
</dbReference>
<dbReference type="Gene3D" id="1.10.1200.10">
    <property type="entry name" value="ACP-like"/>
    <property type="match status" value="1"/>
</dbReference>
<dbReference type="SUPFAM" id="SSF51735">
    <property type="entry name" value="NAD(P)-binding Rossmann-fold domains"/>
    <property type="match status" value="1"/>
</dbReference>
<evidence type="ECO:0000313" key="5">
    <source>
        <dbReference type="EMBL" id="KAF2419583.1"/>
    </source>
</evidence>
<dbReference type="Pfam" id="PF23562">
    <property type="entry name" value="AMP-binding_C_3"/>
    <property type="match status" value="1"/>
</dbReference>
<protein>
    <submittedName>
        <fullName evidence="5">Acetyl-CoA synthetase-like protein</fullName>
    </submittedName>
</protein>
<gene>
    <name evidence="5" type="ORF">EJ08DRAFT_738872</name>
</gene>
<organism evidence="5 6">
    <name type="scientific">Tothia fuscella</name>
    <dbReference type="NCBI Taxonomy" id="1048955"/>
    <lineage>
        <taxon>Eukaryota</taxon>
        <taxon>Fungi</taxon>
        <taxon>Dikarya</taxon>
        <taxon>Ascomycota</taxon>
        <taxon>Pezizomycotina</taxon>
        <taxon>Dothideomycetes</taxon>
        <taxon>Pleosporomycetidae</taxon>
        <taxon>Venturiales</taxon>
        <taxon>Cylindrosympodiaceae</taxon>
        <taxon>Tothia</taxon>
    </lineage>
</organism>
<dbReference type="InterPro" id="IPR051414">
    <property type="entry name" value="Adenylate-forming_Reductase"/>
</dbReference>
<evidence type="ECO:0000256" key="3">
    <source>
        <dbReference type="ARBA" id="ARBA00029454"/>
    </source>
</evidence>
<feature type="domain" description="Carrier" evidence="4">
    <location>
        <begin position="537"/>
        <end position="615"/>
    </location>
</feature>
<dbReference type="InterPro" id="IPR020806">
    <property type="entry name" value="PKS_PP-bd"/>
</dbReference>
<dbReference type="InterPro" id="IPR042099">
    <property type="entry name" value="ANL_N_sf"/>
</dbReference>
<keyword evidence="1" id="KW-0596">Phosphopantetheine</keyword>
<dbReference type="Pfam" id="PF00501">
    <property type="entry name" value="AMP-binding"/>
    <property type="match status" value="1"/>
</dbReference>
<dbReference type="InterPro" id="IPR000873">
    <property type="entry name" value="AMP-dep_synth/lig_dom"/>
</dbReference>